<comment type="caution">
    <text evidence="2">The sequence shown here is derived from an EMBL/GenBank/DDBJ whole genome shotgun (WGS) entry which is preliminary data.</text>
</comment>
<evidence type="ECO:0000256" key="1">
    <source>
        <dbReference type="SAM" id="MobiDB-lite"/>
    </source>
</evidence>
<accession>A0AAD8TSX5</accession>
<name>A0AAD8TSX5_LOLMU</name>
<reference evidence="2" key="1">
    <citation type="submission" date="2023-07" db="EMBL/GenBank/DDBJ databases">
        <title>A chromosome-level genome assembly of Lolium multiflorum.</title>
        <authorList>
            <person name="Chen Y."/>
            <person name="Copetti D."/>
            <person name="Kolliker R."/>
            <person name="Studer B."/>
        </authorList>
    </citation>
    <scope>NUCLEOTIDE SEQUENCE</scope>
    <source>
        <strain evidence="2">02402/16</strain>
        <tissue evidence="2">Leaf</tissue>
    </source>
</reference>
<dbReference type="AlphaFoldDB" id="A0AAD8TSX5"/>
<gene>
    <name evidence="2" type="ORF">QYE76_048065</name>
</gene>
<dbReference type="EMBL" id="JAUUTY010000002">
    <property type="protein sequence ID" value="KAK1687217.1"/>
    <property type="molecule type" value="Genomic_DNA"/>
</dbReference>
<dbReference type="Proteomes" id="UP001231189">
    <property type="component" value="Unassembled WGS sequence"/>
</dbReference>
<sequence length="396" mass="44329">MAVTPRLIAVKTRQGRGHARDGGSQAVADVVDELVGYSVPAGPWGCPGGCWRRHGAGDAGIQCWRPRSGAGVDVAGRVWGARHARSGVRVHAWARLGVVLLARLVHGLVEQSVEEAQGSEWHVFDTVVHAQMEPYVQTETYDLENGGSLVFERDLYLVSEKLERPPPQFHGVRIHNTPAGEQQWMITADLKGSSEPPISERILFSFKAYSWVDGLAHALQEGLARVCGQNIAALRGSRFAHFARHDTMGEPMALSSHPVLKIHVQHLDFMLHETRKDLELTRVHSHRAQMALAHHADAIRLLAKDRRSLRLQRAKNVATITRLREKIRTLEVTVRTQQDQIQEMEEDGEDIQGGDDFLSDDNDFEDDEFTDEEDYEFLESAEDGIIPIDVDEDNEE</sequence>
<protein>
    <submittedName>
        <fullName evidence="2">Uncharacterized protein</fullName>
    </submittedName>
</protein>
<organism evidence="2 3">
    <name type="scientific">Lolium multiflorum</name>
    <name type="common">Italian ryegrass</name>
    <name type="synonym">Lolium perenne subsp. multiflorum</name>
    <dbReference type="NCBI Taxonomy" id="4521"/>
    <lineage>
        <taxon>Eukaryota</taxon>
        <taxon>Viridiplantae</taxon>
        <taxon>Streptophyta</taxon>
        <taxon>Embryophyta</taxon>
        <taxon>Tracheophyta</taxon>
        <taxon>Spermatophyta</taxon>
        <taxon>Magnoliopsida</taxon>
        <taxon>Liliopsida</taxon>
        <taxon>Poales</taxon>
        <taxon>Poaceae</taxon>
        <taxon>BOP clade</taxon>
        <taxon>Pooideae</taxon>
        <taxon>Poodae</taxon>
        <taxon>Poeae</taxon>
        <taxon>Poeae Chloroplast Group 2 (Poeae type)</taxon>
        <taxon>Loliodinae</taxon>
        <taxon>Loliinae</taxon>
        <taxon>Lolium</taxon>
    </lineage>
</organism>
<evidence type="ECO:0000313" key="2">
    <source>
        <dbReference type="EMBL" id="KAK1687217.1"/>
    </source>
</evidence>
<feature type="region of interest" description="Disordered" evidence="1">
    <location>
        <begin position="344"/>
        <end position="396"/>
    </location>
</feature>
<proteinExistence type="predicted"/>
<feature type="compositionally biased region" description="Acidic residues" evidence="1">
    <location>
        <begin position="344"/>
        <end position="382"/>
    </location>
</feature>
<keyword evidence="3" id="KW-1185">Reference proteome</keyword>
<evidence type="ECO:0000313" key="3">
    <source>
        <dbReference type="Proteomes" id="UP001231189"/>
    </source>
</evidence>